<evidence type="ECO:0000313" key="1">
    <source>
        <dbReference type="EMBL" id="KAH1039140.1"/>
    </source>
</evidence>
<sequence>LKLSLTPLLNILTKSKLNRNNYNEWKRSLLSYEKLKIVLHNKCPLATQVEARKCWEEFDNIIRCYMLISVTNTYISN</sequence>
<evidence type="ECO:0008006" key="3">
    <source>
        <dbReference type="Google" id="ProtNLM"/>
    </source>
</evidence>
<reference evidence="1 2" key="1">
    <citation type="journal article" date="2021" name="Plant Biotechnol. J.">
        <title>Multi-omics assisted identification of the key and species-specific regulatory components of drought-tolerant mechanisms in Gossypium stocksii.</title>
        <authorList>
            <person name="Yu D."/>
            <person name="Ke L."/>
            <person name="Zhang D."/>
            <person name="Wu Y."/>
            <person name="Sun Y."/>
            <person name="Mei J."/>
            <person name="Sun J."/>
            <person name="Sun Y."/>
        </authorList>
    </citation>
    <scope>NUCLEOTIDE SEQUENCE [LARGE SCALE GENOMIC DNA]</scope>
    <source>
        <strain evidence="2">cv. E1</strain>
        <tissue evidence="1">Leaf</tissue>
    </source>
</reference>
<gene>
    <name evidence="1" type="ORF">J1N35_040883</name>
</gene>
<dbReference type="Proteomes" id="UP000828251">
    <property type="component" value="Unassembled WGS sequence"/>
</dbReference>
<proteinExistence type="predicted"/>
<comment type="caution">
    <text evidence="1">The sequence shown here is derived from an EMBL/GenBank/DDBJ whole genome shotgun (WGS) entry which is preliminary data.</text>
</comment>
<keyword evidence="2" id="KW-1185">Reference proteome</keyword>
<name>A0A9D3UET7_9ROSI</name>
<protein>
    <recommendedName>
        <fullName evidence="3">Retrotransposon Copia-like N-terminal domain-containing protein</fullName>
    </recommendedName>
</protein>
<evidence type="ECO:0000313" key="2">
    <source>
        <dbReference type="Proteomes" id="UP000828251"/>
    </source>
</evidence>
<dbReference type="EMBL" id="JAIQCV010000012">
    <property type="protein sequence ID" value="KAH1039140.1"/>
    <property type="molecule type" value="Genomic_DNA"/>
</dbReference>
<feature type="non-terminal residue" evidence="1">
    <location>
        <position position="1"/>
    </location>
</feature>
<dbReference type="OrthoDB" id="1920930at2759"/>
<organism evidence="1 2">
    <name type="scientific">Gossypium stocksii</name>
    <dbReference type="NCBI Taxonomy" id="47602"/>
    <lineage>
        <taxon>Eukaryota</taxon>
        <taxon>Viridiplantae</taxon>
        <taxon>Streptophyta</taxon>
        <taxon>Embryophyta</taxon>
        <taxon>Tracheophyta</taxon>
        <taxon>Spermatophyta</taxon>
        <taxon>Magnoliopsida</taxon>
        <taxon>eudicotyledons</taxon>
        <taxon>Gunneridae</taxon>
        <taxon>Pentapetalae</taxon>
        <taxon>rosids</taxon>
        <taxon>malvids</taxon>
        <taxon>Malvales</taxon>
        <taxon>Malvaceae</taxon>
        <taxon>Malvoideae</taxon>
        <taxon>Gossypium</taxon>
    </lineage>
</organism>
<dbReference type="AlphaFoldDB" id="A0A9D3UET7"/>
<accession>A0A9D3UET7</accession>